<feature type="compositionally biased region" description="Basic and acidic residues" evidence="6">
    <location>
        <begin position="375"/>
        <end position="384"/>
    </location>
</feature>
<comment type="subcellular location">
    <subcellularLocation>
        <location evidence="1">Secreted</location>
        <location evidence="1">Extracellular space</location>
        <location evidence="1">Apoplast</location>
    </subcellularLocation>
</comment>
<feature type="region of interest" description="Disordered" evidence="6">
    <location>
        <begin position="347"/>
        <end position="393"/>
    </location>
</feature>
<evidence type="ECO:0000256" key="7">
    <source>
        <dbReference type="SAM" id="SignalP"/>
    </source>
</evidence>
<accession>A0A843WDB2</accession>
<dbReference type="GO" id="GO:0048046">
    <property type="term" value="C:apoplast"/>
    <property type="evidence" value="ECO:0007669"/>
    <property type="project" value="UniProtKB-SubCell"/>
</dbReference>
<comment type="similarity">
    <text evidence="5">Belongs to the EXORDIUM family.</text>
</comment>
<evidence type="ECO:0000256" key="2">
    <source>
        <dbReference type="ARBA" id="ARBA00022523"/>
    </source>
</evidence>
<keyword evidence="3" id="KW-0964">Secreted</keyword>
<evidence type="ECO:0000256" key="3">
    <source>
        <dbReference type="ARBA" id="ARBA00022525"/>
    </source>
</evidence>
<protein>
    <submittedName>
        <fullName evidence="8">Uncharacterized protein</fullName>
    </submittedName>
</protein>
<sequence>MVIRFKLPTMGTILLVLLVGLFSAGTASADGIAHIHPHPRMLSLVQQQPLVLEYHNGALLKGNYSLTLLWYGSFSPAQRAIIVDFFNSLSTPIPTAGKKVPPTVASWWRTTESYKSGATAISVGRQVLMDRYPLGKTLTPRNIRLLATPGRHKNIITVVLTAADVSVEGFCMSSCGSHGSARLPWSKTRGARFPYIWVGNSATQCPGQCAWPFHRPIYGPQSPPLVAPNRDVGIDGMVINLATLVAGTVTNPYDQGFFQGPKEAPLEAVSACTGMFGSGAFPGYPGNVLTDPVTKASYNAVGIRLRKYLLPAMWNPKTSQCATLGGAHLLIRGELCEASWPRLESETDQALKRKGQHTLKRDAKDGSVPRPKTARTREYGKGEGVRGIGRWAPSPSMAVEPVGHLT</sequence>
<evidence type="ECO:0000256" key="1">
    <source>
        <dbReference type="ARBA" id="ARBA00004271"/>
    </source>
</evidence>
<gene>
    <name evidence="8" type="ORF">Taro_036413</name>
</gene>
<dbReference type="Pfam" id="PF04674">
    <property type="entry name" value="Phi_1"/>
    <property type="match status" value="1"/>
</dbReference>
<dbReference type="EMBL" id="NMUH01003070">
    <property type="protein sequence ID" value="MQM03631.1"/>
    <property type="molecule type" value="Genomic_DNA"/>
</dbReference>
<dbReference type="OrthoDB" id="2017091at2759"/>
<keyword evidence="4 7" id="KW-0732">Signal</keyword>
<proteinExistence type="inferred from homology"/>
<comment type="caution">
    <text evidence="8">The sequence shown here is derived from an EMBL/GenBank/DDBJ whole genome shotgun (WGS) entry which is preliminary data.</text>
</comment>
<dbReference type="InterPro" id="IPR006766">
    <property type="entry name" value="EXORDIUM-like"/>
</dbReference>
<feature type="chain" id="PRO_5032766786" evidence="7">
    <location>
        <begin position="30"/>
        <end position="406"/>
    </location>
</feature>
<keyword evidence="9" id="KW-1185">Reference proteome</keyword>
<evidence type="ECO:0000256" key="5">
    <source>
        <dbReference type="ARBA" id="ARBA00023591"/>
    </source>
</evidence>
<feature type="signal peptide" evidence="7">
    <location>
        <begin position="1"/>
        <end position="29"/>
    </location>
</feature>
<dbReference type="Proteomes" id="UP000652761">
    <property type="component" value="Unassembled WGS sequence"/>
</dbReference>
<name>A0A843WDB2_COLES</name>
<evidence type="ECO:0000313" key="8">
    <source>
        <dbReference type="EMBL" id="MQM03631.1"/>
    </source>
</evidence>
<reference evidence="8" key="1">
    <citation type="submission" date="2017-07" db="EMBL/GenBank/DDBJ databases">
        <title>Taro Niue Genome Assembly and Annotation.</title>
        <authorList>
            <person name="Atibalentja N."/>
            <person name="Keating K."/>
            <person name="Fields C.J."/>
        </authorList>
    </citation>
    <scope>NUCLEOTIDE SEQUENCE</scope>
    <source>
        <strain evidence="8">Niue_2</strain>
        <tissue evidence="8">Leaf</tissue>
    </source>
</reference>
<dbReference type="AlphaFoldDB" id="A0A843WDB2"/>
<evidence type="ECO:0000313" key="9">
    <source>
        <dbReference type="Proteomes" id="UP000652761"/>
    </source>
</evidence>
<keyword evidence="2" id="KW-0052">Apoplast</keyword>
<organism evidence="8 9">
    <name type="scientific">Colocasia esculenta</name>
    <name type="common">Wild taro</name>
    <name type="synonym">Arum esculentum</name>
    <dbReference type="NCBI Taxonomy" id="4460"/>
    <lineage>
        <taxon>Eukaryota</taxon>
        <taxon>Viridiplantae</taxon>
        <taxon>Streptophyta</taxon>
        <taxon>Embryophyta</taxon>
        <taxon>Tracheophyta</taxon>
        <taxon>Spermatophyta</taxon>
        <taxon>Magnoliopsida</taxon>
        <taxon>Liliopsida</taxon>
        <taxon>Araceae</taxon>
        <taxon>Aroideae</taxon>
        <taxon>Colocasieae</taxon>
        <taxon>Colocasia</taxon>
    </lineage>
</organism>
<dbReference type="PANTHER" id="PTHR31279:SF3">
    <property type="entry name" value="PROTEIN EXORDIUM-LIKE 2"/>
    <property type="match status" value="1"/>
</dbReference>
<evidence type="ECO:0000256" key="4">
    <source>
        <dbReference type="ARBA" id="ARBA00022729"/>
    </source>
</evidence>
<dbReference type="PANTHER" id="PTHR31279">
    <property type="entry name" value="PROTEIN EXORDIUM-LIKE 5"/>
    <property type="match status" value="1"/>
</dbReference>
<evidence type="ECO:0000256" key="6">
    <source>
        <dbReference type="SAM" id="MobiDB-lite"/>
    </source>
</evidence>